<dbReference type="VEuPathDB" id="FungiDB:AeMF1_001007"/>
<keyword evidence="5" id="KW-0653">Protein transport</keyword>
<evidence type="ECO:0000256" key="3">
    <source>
        <dbReference type="ARBA" id="ARBA00020975"/>
    </source>
</evidence>
<feature type="domain" description="COG4 transport protein middle alpha-helical bundle" evidence="10">
    <location>
        <begin position="154"/>
        <end position="465"/>
    </location>
</feature>
<name>A0A6G0X5F4_9STRA</name>
<feature type="region of interest" description="Disordered" evidence="9">
    <location>
        <begin position="295"/>
        <end position="316"/>
    </location>
</feature>
<reference evidence="11 12" key="1">
    <citation type="submission" date="2019-07" db="EMBL/GenBank/DDBJ databases">
        <title>Genomics analysis of Aphanomyces spp. identifies a new class of oomycete effector associated with host adaptation.</title>
        <authorList>
            <person name="Gaulin E."/>
        </authorList>
    </citation>
    <scope>NUCLEOTIDE SEQUENCE [LARGE SCALE GENOMIC DNA]</scope>
    <source>
        <strain evidence="11 12">ATCC 201684</strain>
    </source>
</reference>
<evidence type="ECO:0000256" key="8">
    <source>
        <dbReference type="ARBA" id="ARBA00031340"/>
    </source>
</evidence>
<keyword evidence="6" id="KW-0333">Golgi apparatus</keyword>
<evidence type="ECO:0000259" key="10">
    <source>
        <dbReference type="SMART" id="SM00762"/>
    </source>
</evidence>
<comment type="caution">
    <text evidence="11">The sequence shown here is derived from an EMBL/GenBank/DDBJ whole genome shotgun (WGS) entry which is preliminary data.</text>
</comment>
<gene>
    <name evidence="11" type="ORF">Ae201684_008329</name>
</gene>
<dbReference type="InterPro" id="IPR048680">
    <property type="entry name" value="COG4_N"/>
</dbReference>
<evidence type="ECO:0000256" key="6">
    <source>
        <dbReference type="ARBA" id="ARBA00023034"/>
    </source>
</evidence>
<dbReference type="Gene3D" id="1.10.287.1060">
    <property type="entry name" value="ESAT-6-like"/>
    <property type="match status" value="1"/>
</dbReference>
<evidence type="ECO:0000313" key="12">
    <source>
        <dbReference type="Proteomes" id="UP000481153"/>
    </source>
</evidence>
<dbReference type="EMBL" id="VJMJ01000101">
    <property type="protein sequence ID" value="KAF0735117.1"/>
    <property type="molecule type" value="Genomic_DNA"/>
</dbReference>
<dbReference type="PANTHER" id="PTHR24016:SF0">
    <property type="entry name" value="CONSERVED OLIGOMERIC GOLGI COMPLEX SUBUNIT 4"/>
    <property type="match status" value="1"/>
</dbReference>
<sequence>MDSLHRLRDELAVTLAREATIQASLEEYASMNALQNGSEQQRLKQRTRDLLQYKQQGGIDILRRQTGQIGLAIASANDVAEKMTREVRKLGKTQERLKACIERSDGMIRVRQSMLRLKASMATKNYKDAAGCLQELREIEAMHIPLDVSDTLRMNNAESDIRYAIESQMEAALRNHDEATILRVGAIFEPMRFAEEGVQMVLHFLERKLRERLDGIQGPPNAVWSVPELTSHLVQAFNAVAETIQRYDPLLVQSFSTVHGAERMLASAYSIGTPVAVHILTAYIKQRGLADLLAKAKQGGKSSKNPPVSPSKREEESLDLHPYLNELVVIIQHSQTYERFMRSREAQYVSKSTGSPSTKAWLPSYNASNLNQCVQDLAGYYCSLEEQCLLIAARKASALEELRSIVLDDQLIPVSSIVDEVFYIARHSGSRSLASGHVDSASGVLTVLATLVQSTVGDIFKARVAVMAKEGQGGALSMLGTLTPKQLRDQVQHIQVSIGKKMVTASIPTPPTSNPKSTPSSATPTAVMMVMAPPVTLNSIDAAVQYLAQLQQTFESEMTAAFPDRPPRLAACLLGLEETASEFKALLLTCLDTVCEAMIQPKVTSTCAPLLKKASYELTDAMFTANEANDPYVLALIQAVDSVVAPFESHLSRANFAQLMEAAGDIAVALVENMITTKSFNPLGAMQLEKEVRLLLAHFGSKCDHSKRHHDSFAALRQISMVLTVDTPDDVLEFIGRPTKGVPWKLSRQRVVDLLHLRVDFTTAAVLAVKLEG</sequence>
<dbReference type="AlphaFoldDB" id="A0A6G0X5F4"/>
<keyword evidence="12" id="KW-1185">Reference proteome</keyword>
<accession>A0A6G0X5F4</accession>
<dbReference type="Proteomes" id="UP000481153">
    <property type="component" value="Unassembled WGS sequence"/>
</dbReference>
<dbReference type="InterPro" id="IPR048684">
    <property type="entry name" value="COG4_C"/>
</dbReference>
<dbReference type="Pfam" id="PF08318">
    <property type="entry name" value="COG4_m"/>
    <property type="match status" value="1"/>
</dbReference>
<dbReference type="InterPro" id="IPR013167">
    <property type="entry name" value="COG4_M"/>
</dbReference>
<dbReference type="PANTHER" id="PTHR24016">
    <property type="entry name" value="CONSERVED OLIGOMERIC GOLGI COMPLEX SUBUNIT 4"/>
    <property type="match status" value="1"/>
</dbReference>
<evidence type="ECO:0000256" key="1">
    <source>
        <dbReference type="ARBA" id="ARBA00004395"/>
    </source>
</evidence>
<dbReference type="GO" id="GO:0000139">
    <property type="term" value="C:Golgi membrane"/>
    <property type="evidence" value="ECO:0007669"/>
    <property type="project" value="UniProtKB-SubCell"/>
</dbReference>
<keyword evidence="7" id="KW-0472">Membrane</keyword>
<comment type="subcellular location">
    <subcellularLocation>
        <location evidence="1">Golgi apparatus membrane</location>
        <topology evidence="1">Peripheral membrane protein</topology>
    </subcellularLocation>
</comment>
<evidence type="ECO:0000256" key="9">
    <source>
        <dbReference type="SAM" id="MobiDB-lite"/>
    </source>
</evidence>
<dbReference type="GO" id="GO:0015031">
    <property type="term" value="P:protein transport"/>
    <property type="evidence" value="ECO:0007669"/>
    <property type="project" value="UniProtKB-KW"/>
</dbReference>
<dbReference type="InterPro" id="IPR048682">
    <property type="entry name" value="COG4"/>
</dbReference>
<evidence type="ECO:0000256" key="2">
    <source>
        <dbReference type="ARBA" id="ARBA00009215"/>
    </source>
</evidence>
<organism evidence="11 12">
    <name type="scientific">Aphanomyces euteiches</name>
    <dbReference type="NCBI Taxonomy" id="100861"/>
    <lineage>
        <taxon>Eukaryota</taxon>
        <taxon>Sar</taxon>
        <taxon>Stramenopiles</taxon>
        <taxon>Oomycota</taxon>
        <taxon>Saprolegniomycetes</taxon>
        <taxon>Saprolegniales</taxon>
        <taxon>Verrucalvaceae</taxon>
        <taxon>Aphanomyces</taxon>
    </lineage>
</organism>
<comment type="similarity">
    <text evidence="2">Belongs to the COG4 family.</text>
</comment>
<evidence type="ECO:0000256" key="7">
    <source>
        <dbReference type="ARBA" id="ARBA00023136"/>
    </source>
</evidence>
<evidence type="ECO:0000313" key="11">
    <source>
        <dbReference type="EMBL" id="KAF0735117.1"/>
    </source>
</evidence>
<protein>
    <recommendedName>
        <fullName evidence="3">Conserved oligomeric Golgi complex subunit 4</fullName>
    </recommendedName>
    <alternativeName>
        <fullName evidence="8">Component of oligomeric Golgi complex 4</fullName>
    </alternativeName>
</protein>
<evidence type="ECO:0000256" key="4">
    <source>
        <dbReference type="ARBA" id="ARBA00022448"/>
    </source>
</evidence>
<proteinExistence type="inferred from homology"/>
<dbReference type="Gene3D" id="1.20.58.1970">
    <property type="match status" value="1"/>
</dbReference>
<evidence type="ECO:0000256" key="5">
    <source>
        <dbReference type="ARBA" id="ARBA00022927"/>
    </source>
</evidence>
<dbReference type="SMART" id="SM00762">
    <property type="entry name" value="Cog4"/>
    <property type="match status" value="1"/>
</dbReference>
<dbReference type="Pfam" id="PF20663">
    <property type="entry name" value="COG4_N"/>
    <property type="match status" value="1"/>
</dbReference>
<keyword evidence="4" id="KW-0813">Transport</keyword>
<dbReference type="Pfam" id="PF20662">
    <property type="entry name" value="COG4_C"/>
    <property type="match status" value="1"/>
</dbReference>